<dbReference type="InterPro" id="IPR012590">
    <property type="entry name" value="POPLD_dom"/>
</dbReference>
<dbReference type="GO" id="GO:0000172">
    <property type="term" value="C:ribonuclease MRP complex"/>
    <property type="evidence" value="ECO:0007669"/>
    <property type="project" value="InterPro"/>
</dbReference>
<reference evidence="3 4" key="1">
    <citation type="journal article" date="2020" name="IScience">
        <title>Genome Sequencing of the Endangered Kingdonia uniflora (Circaeasteraceae, Ranunculales) Reveals Potential Mechanisms of Evolutionary Specialization.</title>
        <authorList>
            <person name="Sun Y."/>
            <person name="Deng T."/>
            <person name="Zhang A."/>
            <person name="Moore M.J."/>
            <person name="Landis J.B."/>
            <person name="Lin N."/>
            <person name="Zhang H."/>
            <person name="Zhang X."/>
            <person name="Huang J."/>
            <person name="Zhang X."/>
            <person name="Sun H."/>
            <person name="Wang H."/>
        </authorList>
    </citation>
    <scope>NUCLEOTIDE SEQUENCE [LARGE SCALE GENOMIC DNA]</scope>
    <source>
        <strain evidence="3">TB1705</strain>
        <tissue evidence="3">Leaf</tissue>
    </source>
</reference>
<dbReference type="GO" id="GO:0005655">
    <property type="term" value="C:nucleolar ribonuclease P complex"/>
    <property type="evidence" value="ECO:0007669"/>
    <property type="project" value="InterPro"/>
</dbReference>
<dbReference type="EMBL" id="JACGCM010000178">
    <property type="protein sequence ID" value="KAF6175531.1"/>
    <property type="molecule type" value="Genomic_DNA"/>
</dbReference>
<comment type="caution">
    <text evidence="3">The sequence shown here is derived from an EMBL/GenBank/DDBJ whole genome shotgun (WGS) entry which is preliminary data.</text>
</comment>
<evidence type="ECO:0000259" key="2">
    <source>
        <dbReference type="Pfam" id="PF22770"/>
    </source>
</evidence>
<dbReference type="Pfam" id="PF08170">
    <property type="entry name" value="POPLD"/>
    <property type="match status" value="1"/>
</dbReference>
<dbReference type="AlphaFoldDB" id="A0A7J7P7V6"/>
<dbReference type="GO" id="GO:0001682">
    <property type="term" value="P:tRNA 5'-leader removal"/>
    <property type="evidence" value="ECO:0007669"/>
    <property type="project" value="InterPro"/>
</dbReference>
<gene>
    <name evidence="3" type="ORF">GIB67_038105</name>
</gene>
<evidence type="ECO:0000313" key="3">
    <source>
        <dbReference type="EMBL" id="KAF6175531.1"/>
    </source>
</evidence>
<protein>
    <submittedName>
        <fullName evidence="3">Uncharacterized protein</fullName>
    </submittedName>
</protein>
<dbReference type="InterPro" id="IPR055079">
    <property type="entry name" value="POP1_C"/>
</dbReference>
<dbReference type="Pfam" id="PF22770">
    <property type="entry name" value="POP1_C"/>
    <property type="match status" value="1"/>
</dbReference>
<sequence>MLDKGCENNTRNIVIQGASSKIAIVQSPAPRKIRVTKRTVIAAQNFRVDQVILSGKAPSQEFPSYKAILRYIAVKDFGWSSKEVVEAFGCRVWRRGVMKIIVSFGRGARIRVGVGNKMEETGIFVKCFSLEGQLAKLEVLGSKAIEILQKILRPISGTSQALFPLKKCSSLEAITDSSVQSSFFEHAADLPSNTVLSLTVEDPRDLPKVESVSPTSASPVAEGYVFEKDSNENTVLTSYPNESSEIISSSLLNFEGNNVLFSDRKDLWDSHNLVNPPVEENLLCMEKHKRRMHLFHLDEKNSSASIAAKNKSSRSCPILLLKDRNQNESCVRCSIVLPLSWAKAFWIPLVSCGARAIGFRERHWVACNVGLPCFPNDFPDCKAYSDFMATEAAASDQKIELRPPAMRSLRIPIPPPWDSVRFSFGQLTTCTGSETVPSIEISSCNSPEQGDSSFNGFVARTSCVLSNYLNEVPEYHLLLSPNATTGEKAKFLKEQGKLFPYEKGNSHIHVQRKLCFIRVLLHAYKEGAFEEGAIVCAPHLPDVSLWTSRSEELDGLQISESSMRSYFMQQPSGIWELQTPVDTMTSESHRWPLGYVTTGFVQGSTKPVAVGICEATLLARLRKEQWDGIEVQERKKEIYVFVRSLRSVAYRLALATIVLDQQDEDVSFM</sequence>
<feature type="domain" description="POP1 C-terminal" evidence="2">
    <location>
        <begin position="571"/>
        <end position="658"/>
    </location>
</feature>
<evidence type="ECO:0000313" key="4">
    <source>
        <dbReference type="Proteomes" id="UP000541444"/>
    </source>
</evidence>
<accession>A0A7J7P7V6</accession>
<proteinExistence type="predicted"/>
<dbReference type="Proteomes" id="UP000541444">
    <property type="component" value="Unassembled WGS sequence"/>
</dbReference>
<dbReference type="PANTHER" id="PTHR22731:SF3">
    <property type="entry name" value="RIBONUCLEASES P_MRP PROTEIN SUBUNIT POP1"/>
    <property type="match status" value="1"/>
</dbReference>
<evidence type="ECO:0000259" key="1">
    <source>
        <dbReference type="Pfam" id="PF08170"/>
    </source>
</evidence>
<dbReference type="InterPro" id="IPR039182">
    <property type="entry name" value="Pop1"/>
</dbReference>
<keyword evidence="4" id="KW-1185">Reference proteome</keyword>
<dbReference type="OrthoDB" id="442863at2759"/>
<name>A0A7J7P7V6_9MAGN</name>
<organism evidence="3 4">
    <name type="scientific">Kingdonia uniflora</name>
    <dbReference type="NCBI Taxonomy" id="39325"/>
    <lineage>
        <taxon>Eukaryota</taxon>
        <taxon>Viridiplantae</taxon>
        <taxon>Streptophyta</taxon>
        <taxon>Embryophyta</taxon>
        <taxon>Tracheophyta</taxon>
        <taxon>Spermatophyta</taxon>
        <taxon>Magnoliopsida</taxon>
        <taxon>Ranunculales</taxon>
        <taxon>Circaeasteraceae</taxon>
        <taxon>Kingdonia</taxon>
    </lineage>
</organism>
<feature type="domain" description="POPLD" evidence="1">
    <location>
        <begin position="333"/>
        <end position="407"/>
    </location>
</feature>
<dbReference type="PANTHER" id="PTHR22731">
    <property type="entry name" value="RIBONUCLEASES P/MRP PROTEIN SUBUNIT POP1"/>
    <property type="match status" value="1"/>
</dbReference>